<gene>
    <name evidence="4" type="ORF">C3744_17590</name>
</gene>
<sequence length="428" mass="48992">MNCTQNEKLNQVTPHTLIVGVDIAKFKHVARAQDDRGKILGKPLTFTNTKEGFDAFFTWMEEMQHKHEKADVLVGMEPTGHYWLNLAYTLKERLISFRVVNPLHVKRSKELDDNSPTKNDIKDARVIAQLIKDGRFSYPRLPMDQDAEVKTGITIRNQIVGDLQALQGRIHNWLDKYFPEFLTVFKDWSGKMALATLEHIPLPGQLNQTTPERVAEIWSTYGGVQRPSHKRIQRLQEAAARSIGLTVGLQMAQREIATNIKRYKMLKEEIQALEEDLETLVLTLPGIAEMLTVPGVGRVTVIELYSELGDIKNFENPRQILKYAGLNLRESSSGKHKGQTRITKRGRAKLRALLFRTVMPLVRHNRAFKALHQYYTTRQENPLRKKQSLIVLCGKLVRILHTVGQKQCPFDEERMIRDIPHLSLALGA</sequence>
<dbReference type="RefSeq" id="WP_116075730.1">
    <property type="nucleotide sequence ID" value="NZ_CP187631.1"/>
</dbReference>
<organism evidence="4 5">
    <name type="scientific">Priestia megaterium</name>
    <name type="common">Bacillus megaterium</name>
    <dbReference type="NCBI Taxonomy" id="1404"/>
    <lineage>
        <taxon>Bacteria</taxon>
        <taxon>Bacillati</taxon>
        <taxon>Bacillota</taxon>
        <taxon>Bacilli</taxon>
        <taxon>Bacillales</taxon>
        <taxon>Bacillaceae</taxon>
        <taxon>Priestia</taxon>
    </lineage>
</organism>
<dbReference type="NCBIfam" id="NF033542">
    <property type="entry name" value="transpos_IS110"/>
    <property type="match status" value="1"/>
</dbReference>
<dbReference type="AlphaFoldDB" id="A0A3D8X0M6"/>
<name>A0A3D8X0M6_PRIMG</name>
<evidence type="ECO:0000313" key="5">
    <source>
        <dbReference type="Proteomes" id="UP000256519"/>
    </source>
</evidence>
<dbReference type="GO" id="GO:0003677">
    <property type="term" value="F:DNA binding"/>
    <property type="evidence" value="ECO:0007669"/>
    <property type="project" value="InterPro"/>
</dbReference>
<evidence type="ECO:0000256" key="1">
    <source>
        <dbReference type="SAM" id="Coils"/>
    </source>
</evidence>
<dbReference type="Pfam" id="PF01548">
    <property type="entry name" value="DEDD_Tnp_IS110"/>
    <property type="match status" value="1"/>
</dbReference>
<dbReference type="PANTHER" id="PTHR33055">
    <property type="entry name" value="TRANSPOSASE FOR INSERTION SEQUENCE ELEMENT IS1111A"/>
    <property type="match status" value="1"/>
</dbReference>
<dbReference type="InterPro" id="IPR003346">
    <property type="entry name" value="Transposase_20"/>
</dbReference>
<evidence type="ECO:0000259" key="2">
    <source>
        <dbReference type="Pfam" id="PF01548"/>
    </source>
</evidence>
<reference evidence="4 5" key="1">
    <citation type="journal article" date="2018" name="Appl. Environ. Microbiol.">
        <title>Antimicrobial susceptibility testing and tentative epidemiological cut-off values of five Bacillus species relevant for use as animal feed additives or for plant protection.</title>
        <authorList>
            <person name="Agerso Y."/>
            <person name="Stuer-Lauridsen B."/>
            <person name="Bjerre K."/>
            <person name="Jensen M.G."/>
            <person name="Johansen E."/>
            <person name="Bennedsen M."/>
            <person name="Brockmann E."/>
            <person name="Nielsen B."/>
        </authorList>
    </citation>
    <scope>NUCLEOTIDE SEQUENCE [LARGE SCALE GENOMIC DNA]</scope>
    <source>
        <strain evidence="4 5">CHCC20162</strain>
    </source>
</reference>
<dbReference type="InterPro" id="IPR002525">
    <property type="entry name" value="Transp_IS110-like_N"/>
</dbReference>
<dbReference type="InterPro" id="IPR047650">
    <property type="entry name" value="Transpos_IS110"/>
</dbReference>
<evidence type="ECO:0000259" key="3">
    <source>
        <dbReference type="Pfam" id="PF02371"/>
    </source>
</evidence>
<evidence type="ECO:0000313" key="4">
    <source>
        <dbReference type="EMBL" id="RDZ12645.1"/>
    </source>
</evidence>
<feature type="domain" description="Transposase IS116/IS110/IS902 C-terminal" evidence="3">
    <location>
        <begin position="291"/>
        <end position="373"/>
    </location>
</feature>
<dbReference type="PANTHER" id="PTHR33055:SF13">
    <property type="entry name" value="TRANSPOSASE"/>
    <property type="match status" value="1"/>
</dbReference>
<feature type="coiled-coil region" evidence="1">
    <location>
        <begin position="249"/>
        <end position="283"/>
    </location>
</feature>
<dbReference type="GO" id="GO:0004803">
    <property type="term" value="F:transposase activity"/>
    <property type="evidence" value="ECO:0007669"/>
    <property type="project" value="InterPro"/>
</dbReference>
<dbReference type="Proteomes" id="UP000256519">
    <property type="component" value="Unassembled WGS sequence"/>
</dbReference>
<dbReference type="GO" id="GO:0006313">
    <property type="term" value="P:DNA transposition"/>
    <property type="evidence" value="ECO:0007669"/>
    <property type="project" value="InterPro"/>
</dbReference>
<feature type="domain" description="Transposase IS110-like N-terminal" evidence="2">
    <location>
        <begin position="19"/>
        <end position="179"/>
    </location>
</feature>
<protein>
    <submittedName>
        <fullName evidence="4">IS110 family transposase</fullName>
    </submittedName>
</protein>
<keyword evidence="1" id="KW-0175">Coiled coil</keyword>
<dbReference type="Pfam" id="PF02371">
    <property type="entry name" value="Transposase_20"/>
    <property type="match status" value="1"/>
</dbReference>
<dbReference type="EMBL" id="PQWM01000018">
    <property type="protein sequence ID" value="RDZ12645.1"/>
    <property type="molecule type" value="Genomic_DNA"/>
</dbReference>
<accession>A0A3D8X0M6</accession>
<comment type="caution">
    <text evidence="4">The sequence shown here is derived from an EMBL/GenBank/DDBJ whole genome shotgun (WGS) entry which is preliminary data.</text>
</comment>
<proteinExistence type="predicted"/>